<reference evidence="6 7" key="1">
    <citation type="submission" date="2024-01" db="EMBL/GenBank/DDBJ databases">
        <title>The genome of the rayed Mediterranean limpet Patella caerulea (Linnaeus, 1758).</title>
        <authorList>
            <person name="Anh-Thu Weber A."/>
            <person name="Halstead-Nussloch G."/>
        </authorList>
    </citation>
    <scope>NUCLEOTIDE SEQUENCE [LARGE SCALE GENOMIC DNA]</scope>
    <source>
        <strain evidence="6">AATW-2023a</strain>
        <tissue evidence="6">Whole specimen</tissue>
    </source>
</reference>
<dbReference type="EMBL" id="JAZGQO010000010">
    <property type="protein sequence ID" value="KAK6177673.1"/>
    <property type="molecule type" value="Genomic_DNA"/>
</dbReference>
<dbReference type="AlphaFoldDB" id="A0AAN8PLT2"/>
<sequence length="472" mass="52321">MVRCSKNVILRMTAIAVGCLGMAMAGSIIAFNAYSNAIKLSFRYSQSQVEMMSALSNFGICLGFPAGFMYERTGARWTSFTALILTTLGFIMLYTTYDEVEFYHDNPYLQDIYFFITGFGCIFTYMACLTTSMHNVHAKHRGKIVGLLDSSFSAGPAIFALIYGVCFVNGHTTDVQNQDLKGFYLMSAIAFVVTNLLGVVFLGIYSTHAPVSSDDREKLVNSVNFIETVEKSVEEIKDVTGLALLKNVDFHFIFWPCVMCSSLQLMYINNITTYLRSFNYQDKSTLFTVLNPVSATCSKFIVGFTSDIIAEKVPRAAVILAATVFQSIVLGVCVFWGDSYPVLLLAVLGVGVANGATWCLSPTMISEHFGMKYFGMNWGLIMVGSGIGGLIMQQVYGSLYQAAIGDPSVTDCYGLRCFRWSYAIAAVMSLCSVLLYVGLLEGRIRHKRRLNEILKKVEHIPRETARDPNEIF</sequence>
<evidence type="ECO:0000256" key="3">
    <source>
        <dbReference type="ARBA" id="ARBA00022989"/>
    </source>
</evidence>
<organism evidence="6 7">
    <name type="scientific">Patella caerulea</name>
    <name type="common">Rayed Mediterranean limpet</name>
    <dbReference type="NCBI Taxonomy" id="87958"/>
    <lineage>
        <taxon>Eukaryota</taxon>
        <taxon>Metazoa</taxon>
        <taxon>Spiralia</taxon>
        <taxon>Lophotrochozoa</taxon>
        <taxon>Mollusca</taxon>
        <taxon>Gastropoda</taxon>
        <taxon>Patellogastropoda</taxon>
        <taxon>Patelloidea</taxon>
        <taxon>Patellidae</taxon>
        <taxon>Patella</taxon>
    </lineage>
</organism>
<dbReference type="Pfam" id="PF07690">
    <property type="entry name" value="MFS_1"/>
    <property type="match status" value="1"/>
</dbReference>
<evidence type="ECO:0000256" key="2">
    <source>
        <dbReference type="ARBA" id="ARBA00022692"/>
    </source>
</evidence>
<feature type="transmembrane region" description="Helical" evidence="5">
    <location>
        <begin position="51"/>
        <end position="70"/>
    </location>
</feature>
<evidence type="ECO:0000256" key="4">
    <source>
        <dbReference type="ARBA" id="ARBA00023136"/>
    </source>
</evidence>
<feature type="transmembrane region" description="Helical" evidence="5">
    <location>
        <begin position="12"/>
        <end position="31"/>
    </location>
</feature>
<dbReference type="GO" id="GO:0016020">
    <property type="term" value="C:membrane"/>
    <property type="evidence" value="ECO:0007669"/>
    <property type="project" value="UniProtKB-SubCell"/>
</dbReference>
<dbReference type="GO" id="GO:0022857">
    <property type="term" value="F:transmembrane transporter activity"/>
    <property type="evidence" value="ECO:0007669"/>
    <property type="project" value="InterPro"/>
</dbReference>
<keyword evidence="2 5" id="KW-0812">Transmembrane</keyword>
<accession>A0AAN8PLT2</accession>
<feature type="transmembrane region" description="Helical" evidence="5">
    <location>
        <begin position="373"/>
        <end position="392"/>
    </location>
</feature>
<dbReference type="SUPFAM" id="SSF103473">
    <property type="entry name" value="MFS general substrate transporter"/>
    <property type="match status" value="1"/>
</dbReference>
<feature type="transmembrane region" description="Helical" evidence="5">
    <location>
        <begin position="144"/>
        <end position="163"/>
    </location>
</feature>
<keyword evidence="4 5" id="KW-0472">Membrane</keyword>
<keyword evidence="3 5" id="KW-1133">Transmembrane helix</keyword>
<proteinExistence type="predicted"/>
<evidence type="ECO:0000256" key="1">
    <source>
        <dbReference type="ARBA" id="ARBA00004141"/>
    </source>
</evidence>
<comment type="subcellular location">
    <subcellularLocation>
        <location evidence="1">Membrane</location>
        <topology evidence="1">Multi-pass membrane protein</topology>
    </subcellularLocation>
</comment>
<comment type="caution">
    <text evidence="6">The sequence shown here is derived from an EMBL/GenBank/DDBJ whole genome shotgun (WGS) entry which is preliminary data.</text>
</comment>
<dbReference type="InterPro" id="IPR036259">
    <property type="entry name" value="MFS_trans_sf"/>
</dbReference>
<feature type="transmembrane region" description="Helical" evidence="5">
    <location>
        <begin position="183"/>
        <end position="205"/>
    </location>
</feature>
<dbReference type="PANTHER" id="PTHR21576">
    <property type="entry name" value="UNCHARACTERIZED NODULIN-LIKE PROTEIN"/>
    <property type="match status" value="1"/>
</dbReference>
<dbReference type="InterPro" id="IPR011701">
    <property type="entry name" value="MFS"/>
</dbReference>
<evidence type="ECO:0000313" key="7">
    <source>
        <dbReference type="Proteomes" id="UP001347796"/>
    </source>
</evidence>
<protein>
    <submittedName>
        <fullName evidence="6">Uncharacterized protein</fullName>
    </submittedName>
</protein>
<name>A0AAN8PLT2_PATCE</name>
<feature type="transmembrane region" description="Helical" evidence="5">
    <location>
        <begin position="77"/>
        <end position="97"/>
    </location>
</feature>
<dbReference type="Gene3D" id="1.20.1250.20">
    <property type="entry name" value="MFS general substrate transporter like domains"/>
    <property type="match status" value="2"/>
</dbReference>
<feature type="transmembrane region" description="Helical" evidence="5">
    <location>
        <begin position="316"/>
        <end position="337"/>
    </location>
</feature>
<gene>
    <name evidence="6" type="ORF">SNE40_015728</name>
</gene>
<feature type="transmembrane region" description="Helical" evidence="5">
    <location>
        <begin position="343"/>
        <end position="361"/>
    </location>
</feature>
<evidence type="ECO:0000256" key="5">
    <source>
        <dbReference type="SAM" id="Phobius"/>
    </source>
</evidence>
<dbReference type="PANTHER" id="PTHR21576:SF158">
    <property type="entry name" value="RIBOSOMAL RNA-PROCESSING PROTEIN 12-LIKE CONSERVED DOMAIN-CONTAINING PROTEIN"/>
    <property type="match status" value="1"/>
</dbReference>
<feature type="transmembrane region" description="Helical" evidence="5">
    <location>
        <begin position="112"/>
        <end position="132"/>
    </location>
</feature>
<dbReference type="Proteomes" id="UP001347796">
    <property type="component" value="Unassembled WGS sequence"/>
</dbReference>
<feature type="transmembrane region" description="Helical" evidence="5">
    <location>
        <begin position="420"/>
        <end position="440"/>
    </location>
</feature>
<keyword evidence="7" id="KW-1185">Reference proteome</keyword>
<evidence type="ECO:0000313" key="6">
    <source>
        <dbReference type="EMBL" id="KAK6177673.1"/>
    </source>
</evidence>